<gene>
    <name evidence="2" type="ORF">PMAYCL1PPCAC_24920</name>
</gene>
<proteinExistence type="predicted"/>
<evidence type="ECO:0000256" key="1">
    <source>
        <dbReference type="SAM" id="MobiDB-lite"/>
    </source>
</evidence>
<evidence type="ECO:0000313" key="3">
    <source>
        <dbReference type="Proteomes" id="UP001328107"/>
    </source>
</evidence>
<comment type="caution">
    <text evidence="2">The sequence shown here is derived from an EMBL/GenBank/DDBJ whole genome shotgun (WGS) entry which is preliminary data.</text>
</comment>
<feature type="non-terminal residue" evidence="2">
    <location>
        <position position="1"/>
    </location>
</feature>
<feature type="region of interest" description="Disordered" evidence="1">
    <location>
        <begin position="1"/>
        <end position="20"/>
    </location>
</feature>
<dbReference type="Proteomes" id="UP001328107">
    <property type="component" value="Unassembled WGS sequence"/>
</dbReference>
<accession>A0AAN5D275</accession>
<dbReference type="AlphaFoldDB" id="A0AAN5D275"/>
<feature type="region of interest" description="Disordered" evidence="1">
    <location>
        <begin position="113"/>
        <end position="138"/>
    </location>
</feature>
<organism evidence="2 3">
    <name type="scientific">Pristionchus mayeri</name>
    <dbReference type="NCBI Taxonomy" id="1317129"/>
    <lineage>
        <taxon>Eukaryota</taxon>
        <taxon>Metazoa</taxon>
        <taxon>Ecdysozoa</taxon>
        <taxon>Nematoda</taxon>
        <taxon>Chromadorea</taxon>
        <taxon>Rhabditida</taxon>
        <taxon>Rhabditina</taxon>
        <taxon>Diplogasteromorpha</taxon>
        <taxon>Diplogasteroidea</taxon>
        <taxon>Neodiplogasteridae</taxon>
        <taxon>Pristionchus</taxon>
    </lineage>
</organism>
<feature type="compositionally biased region" description="Basic and acidic residues" evidence="1">
    <location>
        <begin position="113"/>
        <end position="129"/>
    </location>
</feature>
<reference evidence="3" key="1">
    <citation type="submission" date="2022-10" db="EMBL/GenBank/DDBJ databases">
        <title>Genome assembly of Pristionchus species.</title>
        <authorList>
            <person name="Yoshida K."/>
            <person name="Sommer R.J."/>
        </authorList>
    </citation>
    <scope>NUCLEOTIDE SEQUENCE [LARGE SCALE GENOMIC DNA]</scope>
    <source>
        <strain evidence="3">RS5460</strain>
    </source>
</reference>
<dbReference type="EMBL" id="BTRK01000005">
    <property type="protein sequence ID" value="GMR54725.1"/>
    <property type="molecule type" value="Genomic_DNA"/>
</dbReference>
<keyword evidence="3" id="KW-1185">Reference proteome</keyword>
<sequence length="230" mass="26617">EPLNGFTSNKGRRRRKTGPKQQIWNAPISVDHVEKSSMRMHACPQCRRAHTGCSGLTQHLTNAHNLTLTEAGRWIHCEACGSNFGSDCSWRKHCHDTDCPKLDVSIRWWEKKGEEGRNEDKDKSIDESHMQVVGSQIYTRTERDEVPVDVKIEPKDDFPDIKQEEPIADMFCPATGHSRPIDQRERNWRERDSLSIQYVGSCRMSQCQLVTAIRLKRRCDCLYFLHSTHL</sequence>
<protein>
    <submittedName>
        <fullName evidence="2">Uncharacterized protein</fullName>
    </submittedName>
</protein>
<name>A0AAN5D275_9BILA</name>
<evidence type="ECO:0000313" key="2">
    <source>
        <dbReference type="EMBL" id="GMR54725.1"/>
    </source>
</evidence>